<evidence type="ECO:0000313" key="8">
    <source>
        <dbReference type="Proteomes" id="UP001345827"/>
    </source>
</evidence>
<evidence type="ECO:0000256" key="4">
    <source>
        <dbReference type="ARBA" id="ARBA00023163"/>
    </source>
</evidence>
<sequence length="474" mass="53953">MKIGHLLQDREEASTAAPPTPTFFTNMDLIATHPSQETSPLDSRSLQLLQIHSEDFPTPESLPASSPGELCPEPSVLQLPHEGGLAELYNFFVENLLSFLPVLRTEDIGSFGDMVRDGQWLLAYSMAYVAAGFVPGCKAVRASLAPSISTYLSQCALGNDAESRWIALQSVAVLYSWTMPKIQPTFPDLVDRNPPLAHDTLRAMWDRLTSTSTTLEASEDVARLLEQYFRESDIRKHMCVRRYLCRLWMYTIIHDRTWLIDPANVFKADPGISTCKYIFRDYLTDHVVGLIVAQVELCLIRERLPDACRRIHSFHCGSTSETPELSFQQPLTMLKELDDAVDIWHREWSPRWTKSRSYEPLEVYYHFTRFCISEQATKIYQSCSLFETSLGAELSLVETSIERTALHDLKLLNTRQVVFIRAMAEVMVAVGTYDKQWTASLGETLLRRLSMRLSTEPGQIQSALRRFATSRARR</sequence>
<dbReference type="AlphaFoldDB" id="A0AAV9PXD4"/>
<dbReference type="GO" id="GO:0000981">
    <property type="term" value="F:DNA-binding transcription factor activity, RNA polymerase II-specific"/>
    <property type="evidence" value="ECO:0007669"/>
    <property type="project" value="TreeGrafter"/>
</dbReference>
<evidence type="ECO:0000256" key="5">
    <source>
        <dbReference type="ARBA" id="ARBA00023242"/>
    </source>
</evidence>
<name>A0AAV9PXD4_9PEZI</name>
<evidence type="ECO:0000256" key="3">
    <source>
        <dbReference type="ARBA" id="ARBA00023125"/>
    </source>
</evidence>
<dbReference type="GO" id="GO:0005634">
    <property type="term" value="C:nucleus"/>
    <property type="evidence" value="ECO:0007669"/>
    <property type="project" value="UniProtKB-SubCell"/>
</dbReference>
<organism evidence="7 8">
    <name type="scientific">Vermiconidia calcicola</name>
    <dbReference type="NCBI Taxonomy" id="1690605"/>
    <lineage>
        <taxon>Eukaryota</taxon>
        <taxon>Fungi</taxon>
        <taxon>Dikarya</taxon>
        <taxon>Ascomycota</taxon>
        <taxon>Pezizomycotina</taxon>
        <taxon>Dothideomycetes</taxon>
        <taxon>Dothideomycetidae</taxon>
        <taxon>Mycosphaerellales</taxon>
        <taxon>Extremaceae</taxon>
        <taxon>Vermiconidia</taxon>
    </lineage>
</organism>
<evidence type="ECO:0000313" key="7">
    <source>
        <dbReference type="EMBL" id="KAK5531419.1"/>
    </source>
</evidence>
<keyword evidence="3" id="KW-0238">DNA-binding</keyword>
<dbReference type="Proteomes" id="UP001345827">
    <property type="component" value="Unassembled WGS sequence"/>
</dbReference>
<evidence type="ECO:0000256" key="2">
    <source>
        <dbReference type="ARBA" id="ARBA00023015"/>
    </source>
</evidence>
<gene>
    <name evidence="7" type="ORF">LTR25_008528</name>
</gene>
<keyword evidence="4" id="KW-0804">Transcription</keyword>
<feature type="region of interest" description="Disordered" evidence="6">
    <location>
        <begin position="1"/>
        <end position="21"/>
    </location>
</feature>
<keyword evidence="8" id="KW-1185">Reference proteome</keyword>
<dbReference type="PANTHER" id="PTHR31845">
    <property type="entry name" value="FINGER DOMAIN PROTEIN, PUTATIVE-RELATED"/>
    <property type="match status" value="1"/>
</dbReference>
<accession>A0AAV9PXD4</accession>
<keyword evidence="5" id="KW-0539">Nucleus</keyword>
<proteinExistence type="predicted"/>
<evidence type="ECO:0000256" key="6">
    <source>
        <dbReference type="SAM" id="MobiDB-lite"/>
    </source>
</evidence>
<comment type="caution">
    <text evidence="7">The sequence shown here is derived from an EMBL/GenBank/DDBJ whole genome shotgun (WGS) entry which is preliminary data.</text>
</comment>
<dbReference type="PANTHER" id="PTHR31845:SF17">
    <property type="entry name" value="ZN(II)2CYS6 TRANSCRIPTION FACTOR (EUROFUNG)"/>
    <property type="match status" value="1"/>
</dbReference>
<reference evidence="7 8" key="1">
    <citation type="submission" date="2023-06" db="EMBL/GenBank/DDBJ databases">
        <title>Black Yeasts Isolated from many extreme environments.</title>
        <authorList>
            <person name="Coleine C."/>
            <person name="Stajich J.E."/>
            <person name="Selbmann L."/>
        </authorList>
    </citation>
    <scope>NUCLEOTIDE SEQUENCE [LARGE SCALE GENOMIC DNA]</scope>
    <source>
        <strain evidence="7 8">CCFEE 5887</strain>
    </source>
</reference>
<dbReference type="InterPro" id="IPR051089">
    <property type="entry name" value="prtT"/>
</dbReference>
<dbReference type="EMBL" id="JAXLQG010000017">
    <property type="protein sequence ID" value="KAK5531419.1"/>
    <property type="molecule type" value="Genomic_DNA"/>
</dbReference>
<protein>
    <submittedName>
        <fullName evidence="7">Uncharacterized protein</fullName>
    </submittedName>
</protein>
<evidence type="ECO:0000256" key="1">
    <source>
        <dbReference type="ARBA" id="ARBA00004123"/>
    </source>
</evidence>
<comment type="subcellular location">
    <subcellularLocation>
        <location evidence="1">Nucleus</location>
    </subcellularLocation>
</comment>
<keyword evidence="2" id="KW-0805">Transcription regulation</keyword>
<dbReference type="GO" id="GO:0000976">
    <property type="term" value="F:transcription cis-regulatory region binding"/>
    <property type="evidence" value="ECO:0007669"/>
    <property type="project" value="TreeGrafter"/>
</dbReference>